<evidence type="ECO:0000256" key="1">
    <source>
        <dbReference type="ARBA" id="ARBA00005246"/>
    </source>
</evidence>
<dbReference type="AlphaFoldDB" id="A0AAV9ZEB7"/>
<dbReference type="GO" id="GO:0034497">
    <property type="term" value="P:protein localization to phagophore assembly site"/>
    <property type="evidence" value="ECO:0007669"/>
    <property type="project" value="TreeGrafter"/>
</dbReference>
<dbReference type="InterPro" id="IPR036570">
    <property type="entry name" value="HORMA_dom_sf"/>
</dbReference>
<keyword evidence="2 3" id="KW-0072">Autophagy</keyword>
<feature type="non-terminal residue" evidence="5">
    <location>
        <position position="160"/>
    </location>
</feature>
<proteinExistence type="inferred from homology"/>
<feature type="domain" description="Autophagy-related protein 13 N-terminal" evidence="4">
    <location>
        <begin position="12"/>
        <end position="160"/>
    </location>
</feature>
<evidence type="ECO:0000313" key="5">
    <source>
        <dbReference type="EMBL" id="KAK6978025.1"/>
    </source>
</evidence>
<feature type="non-terminal residue" evidence="5">
    <location>
        <position position="1"/>
    </location>
</feature>
<dbReference type="GO" id="GO:0034727">
    <property type="term" value="P:piecemeal microautophagy of the nucleus"/>
    <property type="evidence" value="ECO:0007669"/>
    <property type="project" value="TreeGrafter"/>
</dbReference>
<evidence type="ECO:0000259" key="4">
    <source>
        <dbReference type="Pfam" id="PF10033"/>
    </source>
</evidence>
<keyword evidence="6" id="KW-1185">Reference proteome</keyword>
<dbReference type="GO" id="GO:1990316">
    <property type="term" value="C:Atg1/ULK1 kinase complex"/>
    <property type="evidence" value="ECO:0007669"/>
    <property type="project" value="InterPro"/>
</dbReference>
<dbReference type="Proteomes" id="UP001362999">
    <property type="component" value="Unassembled WGS sequence"/>
</dbReference>
<organism evidence="5 6">
    <name type="scientific">Favolaschia claudopus</name>
    <dbReference type="NCBI Taxonomy" id="2862362"/>
    <lineage>
        <taxon>Eukaryota</taxon>
        <taxon>Fungi</taxon>
        <taxon>Dikarya</taxon>
        <taxon>Basidiomycota</taxon>
        <taxon>Agaricomycotina</taxon>
        <taxon>Agaricomycetes</taxon>
        <taxon>Agaricomycetidae</taxon>
        <taxon>Agaricales</taxon>
        <taxon>Marasmiineae</taxon>
        <taxon>Mycenaceae</taxon>
        <taxon>Favolaschia</taxon>
    </lineage>
</organism>
<sequence>DTRKRTDEIAFHIYTKAFQLIYAARASDQGPPLGKIDKWFNMETPVAAPLGFQSDLEIYRSISSLPEPRPRLAIQVLLAVPSSETLVHTSTGTRIFPECRLVLLEEWRLTFSALGLPRIGWSQQDQRDDEVLPEPATIYKTAISVFRSVFSLLRILPAWR</sequence>
<dbReference type="GO" id="GO:0005829">
    <property type="term" value="C:cytosol"/>
    <property type="evidence" value="ECO:0007669"/>
    <property type="project" value="TreeGrafter"/>
</dbReference>
<name>A0AAV9ZEB7_9AGAR</name>
<evidence type="ECO:0000256" key="3">
    <source>
        <dbReference type="RuleBase" id="RU361214"/>
    </source>
</evidence>
<dbReference type="Pfam" id="PF10033">
    <property type="entry name" value="ATG13"/>
    <property type="match status" value="1"/>
</dbReference>
<evidence type="ECO:0000313" key="6">
    <source>
        <dbReference type="Proteomes" id="UP001362999"/>
    </source>
</evidence>
<dbReference type="PANTHER" id="PTHR13430">
    <property type="match status" value="1"/>
</dbReference>
<dbReference type="InterPro" id="IPR040182">
    <property type="entry name" value="ATG13"/>
</dbReference>
<protein>
    <recommendedName>
        <fullName evidence="3">Autophagy-related protein 13</fullName>
    </recommendedName>
</protein>
<dbReference type="EMBL" id="JAWWNJ010000162">
    <property type="protein sequence ID" value="KAK6978025.1"/>
    <property type="molecule type" value="Genomic_DNA"/>
</dbReference>
<gene>
    <name evidence="5" type="ORF">R3P38DRAFT_2369405</name>
</gene>
<accession>A0AAV9ZEB7</accession>
<evidence type="ECO:0000256" key="2">
    <source>
        <dbReference type="ARBA" id="ARBA00023006"/>
    </source>
</evidence>
<reference evidence="5 6" key="1">
    <citation type="journal article" date="2024" name="J Genomics">
        <title>Draft genome sequencing and assembly of Favolaschia claudopus CIRM-BRFM 2984 isolated from oak limbs.</title>
        <authorList>
            <person name="Navarro D."/>
            <person name="Drula E."/>
            <person name="Chaduli D."/>
            <person name="Cazenave R."/>
            <person name="Ahrendt S."/>
            <person name="Wang J."/>
            <person name="Lipzen A."/>
            <person name="Daum C."/>
            <person name="Barry K."/>
            <person name="Grigoriev I.V."/>
            <person name="Favel A."/>
            <person name="Rosso M.N."/>
            <person name="Martin F."/>
        </authorList>
    </citation>
    <scope>NUCLEOTIDE SEQUENCE [LARGE SCALE GENOMIC DNA]</scope>
    <source>
        <strain evidence="5 6">CIRM-BRFM 2984</strain>
    </source>
</reference>
<comment type="similarity">
    <text evidence="1 3">Belongs to the ATG13 family. Fungi subfamily.</text>
</comment>
<dbReference type="PANTHER" id="PTHR13430:SF4">
    <property type="entry name" value="AUTOPHAGY-RELATED PROTEIN 13"/>
    <property type="match status" value="1"/>
</dbReference>
<dbReference type="Gene3D" id="3.30.900.10">
    <property type="entry name" value="HORMA domain"/>
    <property type="match status" value="1"/>
</dbReference>
<dbReference type="GO" id="GO:0000407">
    <property type="term" value="C:phagophore assembly site"/>
    <property type="evidence" value="ECO:0007669"/>
    <property type="project" value="TreeGrafter"/>
</dbReference>
<dbReference type="GO" id="GO:0000423">
    <property type="term" value="P:mitophagy"/>
    <property type="evidence" value="ECO:0007669"/>
    <property type="project" value="TreeGrafter"/>
</dbReference>
<comment type="caution">
    <text evidence="5">The sequence shown here is derived from an EMBL/GenBank/DDBJ whole genome shotgun (WGS) entry which is preliminary data.</text>
</comment>
<dbReference type="InterPro" id="IPR018731">
    <property type="entry name" value="Atg13_N"/>
</dbReference>